<dbReference type="PROSITE" id="PS50011">
    <property type="entry name" value="PROTEIN_KINASE_DOM"/>
    <property type="match status" value="1"/>
</dbReference>
<proteinExistence type="predicted"/>
<dbReference type="Pfam" id="PF00069">
    <property type="entry name" value="Pkinase"/>
    <property type="match status" value="1"/>
</dbReference>
<feature type="compositionally biased region" description="Basic and acidic residues" evidence="1">
    <location>
        <begin position="337"/>
        <end position="351"/>
    </location>
</feature>
<dbReference type="SUPFAM" id="SSF56112">
    <property type="entry name" value="Protein kinase-like (PK-like)"/>
    <property type="match status" value="1"/>
</dbReference>
<dbReference type="EMBL" id="JANKBY010000187">
    <property type="protein sequence ID" value="MCR1823749.1"/>
    <property type="molecule type" value="Genomic_DNA"/>
</dbReference>
<comment type="caution">
    <text evidence="4">The sequence shown here is derived from an EMBL/GenBank/DDBJ whole genome shotgun (WGS) entry which is preliminary data.</text>
</comment>
<accession>A0A9X2MC91</accession>
<feature type="compositionally biased region" description="Acidic residues" evidence="1">
    <location>
        <begin position="406"/>
        <end position="428"/>
    </location>
</feature>
<dbReference type="Gene3D" id="3.30.200.20">
    <property type="entry name" value="Phosphorylase Kinase, domain 1"/>
    <property type="match status" value="1"/>
</dbReference>
<evidence type="ECO:0000313" key="5">
    <source>
        <dbReference type="Proteomes" id="UP001140817"/>
    </source>
</evidence>
<evidence type="ECO:0000313" key="4">
    <source>
        <dbReference type="EMBL" id="MCR1823749.1"/>
    </source>
</evidence>
<feature type="domain" description="Protein kinase" evidence="3">
    <location>
        <begin position="10"/>
        <end position="261"/>
    </location>
</feature>
<feature type="compositionally biased region" description="Polar residues" evidence="1">
    <location>
        <begin position="325"/>
        <end position="336"/>
    </location>
</feature>
<sequence>MLVKNFNNKYTIRDFIDKNKWSNVYMAINKETNEQIVINILINVEGNEENLENFKREVNLLEDINNPNVICINEISTYMNKDKVYYYIESENFEGLTLDELMRINKLNEDQCLQIIREVINGVKAFNNQKINFKNLTVENIIINGEGVVKIDTLSFINNHKGHINCEIYNPKKFDTHEDVYAIGSILCEMITGEKLFNKEEHKDLDKNIVEILEKSTNKKHISRYKYKDLSEFLDDVNLYLDGGEISEKSAINFEKIHKLNPSPKVKKYMAIGCCGVVLLCSTAFGAQYLINKNNNNMETTNTSEDIDKTEESPETNKIEAITPTEENLITPQNSSENDKEETTDNNKNDENNNNENMNDQNNNHDNNHEDNDKDNNTDKENPDKDDPDKDDNKDENEDGNKDEPEQNPDDNDDKENPDEENPDNDNSNEEKPDQNPNEDQNGDKNNENTTQDSENK</sequence>
<evidence type="ECO:0000256" key="1">
    <source>
        <dbReference type="SAM" id="MobiDB-lite"/>
    </source>
</evidence>
<feature type="compositionally biased region" description="Basic and acidic residues" evidence="1">
    <location>
        <begin position="366"/>
        <end position="405"/>
    </location>
</feature>
<dbReference type="PANTHER" id="PTHR44167:SF30">
    <property type="entry name" value="PHOSPHORYLASE KINASE"/>
    <property type="match status" value="1"/>
</dbReference>
<dbReference type="PANTHER" id="PTHR44167">
    <property type="entry name" value="OVARIAN-SPECIFIC SERINE/THREONINE-PROTEIN KINASE LOK-RELATED"/>
    <property type="match status" value="1"/>
</dbReference>
<keyword evidence="2" id="KW-1133">Transmembrane helix</keyword>
<dbReference type="RefSeq" id="WP_079764758.1">
    <property type="nucleotide sequence ID" value="NZ_JANKBY010000187.1"/>
</dbReference>
<keyword evidence="4" id="KW-0418">Kinase</keyword>
<dbReference type="AlphaFoldDB" id="A0A9X2MC91"/>
<feature type="compositionally biased region" description="Basic and acidic residues" evidence="1">
    <location>
        <begin position="306"/>
        <end position="318"/>
    </location>
</feature>
<dbReference type="Proteomes" id="UP001140817">
    <property type="component" value="Unassembled WGS sequence"/>
</dbReference>
<dbReference type="SMART" id="SM00220">
    <property type="entry name" value="S_TKc"/>
    <property type="match status" value="1"/>
</dbReference>
<keyword evidence="2" id="KW-0812">Transmembrane</keyword>
<feature type="compositionally biased region" description="Low complexity" evidence="1">
    <location>
        <begin position="352"/>
        <end position="365"/>
    </location>
</feature>
<keyword evidence="2" id="KW-0472">Membrane</keyword>
<dbReference type="GO" id="GO:0004674">
    <property type="term" value="F:protein serine/threonine kinase activity"/>
    <property type="evidence" value="ECO:0007669"/>
    <property type="project" value="TreeGrafter"/>
</dbReference>
<dbReference type="InterPro" id="IPR011009">
    <property type="entry name" value="Kinase-like_dom_sf"/>
</dbReference>
<organism evidence="4 5">
    <name type="scientific">Terrisporobacter muris</name>
    <dbReference type="NCBI Taxonomy" id="2963284"/>
    <lineage>
        <taxon>Bacteria</taxon>
        <taxon>Bacillati</taxon>
        <taxon>Bacillota</taxon>
        <taxon>Clostridia</taxon>
        <taxon>Peptostreptococcales</taxon>
        <taxon>Peptostreptococcaceae</taxon>
        <taxon>Terrisporobacter</taxon>
    </lineage>
</organism>
<reference evidence="4" key="1">
    <citation type="submission" date="2022-07" db="EMBL/GenBank/DDBJ databases">
        <title>Enhanced cultured diversity of the mouse gut microbiota enables custom-made synthetic communities.</title>
        <authorList>
            <person name="Afrizal A."/>
        </authorList>
    </citation>
    <scope>NUCLEOTIDE SEQUENCE</scope>
    <source>
        <strain evidence="4">DSM 29186</strain>
    </source>
</reference>
<feature type="region of interest" description="Disordered" evidence="1">
    <location>
        <begin position="296"/>
        <end position="457"/>
    </location>
</feature>
<protein>
    <submittedName>
        <fullName evidence="4">Protein kinase</fullName>
    </submittedName>
</protein>
<dbReference type="InterPro" id="IPR000719">
    <property type="entry name" value="Prot_kinase_dom"/>
</dbReference>
<evidence type="ECO:0000259" key="3">
    <source>
        <dbReference type="PROSITE" id="PS50011"/>
    </source>
</evidence>
<keyword evidence="4" id="KW-0808">Transferase</keyword>
<name>A0A9X2MC91_9FIRM</name>
<evidence type="ECO:0000256" key="2">
    <source>
        <dbReference type="SAM" id="Phobius"/>
    </source>
</evidence>
<dbReference type="Gene3D" id="1.10.510.10">
    <property type="entry name" value="Transferase(Phosphotransferase) domain 1"/>
    <property type="match status" value="1"/>
</dbReference>
<keyword evidence="5" id="KW-1185">Reference proteome</keyword>
<feature type="transmembrane region" description="Helical" evidence="2">
    <location>
        <begin position="269"/>
        <end position="291"/>
    </location>
</feature>
<feature type="non-terminal residue" evidence="4">
    <location>
        <position position="1"/>
    </location>
</feature>
<feature type="compositionally biased region" description="Polar residues" evidence="1">
    <location>
        <begin position="448"/>
        <end position="457"/>
    </location>
</feature>
<gene>
    <name evidence="4" type="ORF">NSA58_13220</name>
</gene>
<dbReference type="GO" id="GO:0005524">
    <property type="term" value="F:ATP binding"/>
    <property type="evidence" value="ECO:0007669"/>
    <property type="project" value="InterPro"/>
</dbReference>